<proteinExistence type="inferred from homology"/>
<sequence>MTSVPLTRRTVGPARVYLGAYTGDDAERGIGVARVDDATGALRLDAVTPAADPSFLALASSGRVLYAVHETGGEGRVSAFSLDRDGGVTGVLGSCPSGGGAPCHLSVHPAGRHLFTANYATGTVGVVTLAPDGAPLEVSQVVRHVGSGPDPDRQEGPHAHMVLTDPAAPDRVLAVDLGTDSVHGYAFDAARGRLTSERETRLAPGSGPRHLALHPVAGAAYVLGELDSTLTACAYDRATGALTPGPVVSLLPAGVSPAGNMPAEVLVSSDGRFVYASNRGHDSVAVFAVTGSEGTGLRLLGHHPCGGRGPRHLSLDPDERWMFVANQDSGSVAVLARDPATGALAPSAAPLPYPEVVCVLPKAPVA</sequence>
<accession>A0ABU2LMJ6</accession>
<dbReference type="Gene3D" id="2.130.10.10">
    <property type="entry name" value="YVTN repeat-like/Quinoprotein amine dehydrogenase"/>
    <property type="match status" value="1"/>
</dbReference>
<dbReference type="EMBL" id="JAVREM010000008">
    <property type="protein sequence ID" value="MDT0318811.1"/>
    <property type="molecule type" value="Genomic_DNA"/>
</dbReference>
<organism evidence="2 3">
    <name type="scientific">Streptomyces millisiae</name>
    <dbReference type="NCBI Taxonomy" id="3075542"/>
    <lineage>
        <taxon>Bacteria</taxon>
        <taxon>Bacillati</taxon>
        <taxon>Actinomycetota</taxon>
        <taxon>Actinomycetes</taxon>
        <taxon>Kitasatosporales</taxon>
        <taxon>Streptomycetaceae</taxon>
        <taxon>Streptomyces</taxon>
    </lineage>
</organism>
<dbReference type="GO" id="GO:0016787">
    <property type="term" value="F:hydrolase activity"/>
    <property type="evidence" value="ECO:0007669"/>
    <property type="project" value="UniProtKB-KW"/>
</dbReference>
<dbReference type="InterPro" id="IPR019405">
    <property type="entry name" value="Lactonase_7-beta_prop"/>
</dbReference>
<evidence type="ECO:0000313" key="2">
    <source>
        <dbReference type="EMBL" id="MDT0318811.1"/>
    </source>
</evidence>
<dbReference type="InterPro" id="IPR015943">
    <property type="entry name" value="WD40/YVTN_repeat-like_dom_sf"/>
</dbReference>
<keyword evidence="2" id="KW-0378">Hydrolase</keyword>
<dbReference type="Proteomes" id="UP001183420">
    <property type="component" value="Unassembled WGS sequence"/>
</dbReference>
<dbReference type="PANTHER" id="PTHR30344:SF1">
    <property type="entry name" value="6-PHOSPHOGLUCONOLACTONASE"/>
    <property type="match status" value="1"/>
</dbReference>
<evidence type="ECO:0000313" key="3">
    <source>
        <dbReference type="Proteomes" id="UP001183420"/>
    </source>
</evidence>
<reference evidence="3" key="1">
    <citation type="submission" date="2023-07" db="EMBL/GenBank/DDBJ databases">
        <title>30 novel species of actinomycetes from the DSMZ collection.</title>
        <authorList>
            <person name="Nouioui I."/>
        </authorList>
    </citation>
    <scope>NUCLEOTIDE SEQUENCE [LARGE SCALE GENOMIC DNA]</scope>
    <source>
        <strain evidence="3">DSM 44918</strain>
    </source>
</reference>
<keyword evidence="3" id="KW-1185">Reference proteome</keyword>
<dbReference type="InterPro" id="IPR011048">
    <property type="entry name" value="Haem_d1_sf"/>
</dbReference>
<dbReference type="RefSeq" id="WP_311597708.1">
    <property type="nucleotide sequence ID" value="NZ_JAVREM010000008.1"/>
</dbReference>
<evidence type="ECO:0000256" key="1">
    <source>
        <dbReference type="ARBA" id="ARBA00005564"/>
    </source>
</evidence>
<dbReference type="SUPFAM" id="SSF51004">
    <property type="entry name" value="C-terminal (heme d1) domain of cytochrome cd1-nitrite reductase"/>
    <property type="match status" value="1"/>
</dbReference>
<protein>
    <submittedName>
        <fullName evidence="2">Lactonase family protein</fullName>
        <ecNumber evidence="2">3.1.1.-</ecNumber>
    </submittedName>
</protein>
<name>A0ABU2LMJ6_9ACTN</name>
<comment type="similarity">
    <text evidence="1">Belongs to the cycloisomerase 2 family.</text>
</comment>
<dbReference type="PANTHER" id="PTHR30344">
    <property type="entry name" value="6-PHOSPHOGLUCONOLACTONASE-RELATED"/>
    <property type="match status" value="1"/>
</dbReference>
<gene>
    <name evidence="2" type="ORF">RNC47_10725</name>
</gene>
<comment type="caution">
    <text evidence="2">The sequence shown here is derived from an EMBL/GenBank/DDBJ whole genome shotgun (WGS) entry which is preliminary data.</text>
</comment>
<dbReference type="InterPro" id="IPR050282">
    <property type="entry name" value="Cycloisomerase_2"/>
</dbReference>
<dbReference type="Pfam" id="PF10282">
    <property type="entry name" value="Lactonase"/>
    <property type="match status" value="1"/>
</dbReference>
<dbReference type="EC" id="3.1.1.-" evidence="2"/>